<name>A0ABU1EPX3_9FLAO</name>
<organism evidence="2 3">
    <name type="scientific">Christiangramia sediminicola</name>
    <dbReference type="NCBI Taxonomy" id="3073267"/>
    <lineage>
        <taxon>Bacteria</taxon>
        <taxon>Pseudomonadati</taxon>
        <taxon>Bacteroidota</taxon>
        <taxon>Flavobacteriia</taxon>
        <taxon>Flavobacteriales</taxon>
        <taxon>Flavobacteriaceae</taxon>
        <taxon>Christiangramia</taxon>
    </lineage>
</organism>
<dbReference type="EMBL" id="JAVJIU010000002">
    <property type="protein sequence ID" value="MDR5590213.1"/>
    <property type="molecule type" value="Genomic_DNA"/>
</dbReference>
<keyword evidence="3" id="KW-1185">Reference proteome</keyword>
<sequence>MMTISPKHTGFFLFMILALIISGDLSAQENPPIPTNVEVNPVNVMNFGSFLVNADGGTLSMDYNSIRTPGAGVMLMNSGEPAAAAIFDVYANPGTILRVSHSSPFMLSGTGGGTITLNLDSFLANGEEILDGFFITTENAEIPNTVFIGGTLTMGQSEASPPGRYSGTITLTFIQE</sequence>
<dbReference type="Proteomes" id="UP001257234">
    <property type="component" value="Unassembled WGS sequence"/>
</dbReference>
<evidence type="ECO:0000313" key="3">
    <source>
        <dbReference type="Proteomes" id="UP001257234"/>
    </source>
</evidence>
<dbReference type="Pfam" id="PF14352">
    <property type="entry name" value="DUF4402"/>
    <property type="match status" value="1"/>
</dbReference>
<gene>
    <name evidence="2" type="ORF">RE431_06155</name>
</gene>
<comment type="caution">
    <text evidence="2">The sequence shown here is derived from an EMBL/GenBank/DDBJ whole genome shotgun (WGS) entry which is preliminary data.</text>
</comment>
<reference evidence="3" key="1">
    <citation type="submission" date="2023-07" db="EMBL/GenBank/DDBJ databases">
        <title>Christiangramia sp. SM2212., a novel bacterium of the family Flavobacteriaceae isolated from the sea sediment.</title>
        <authorList>
            <person name="Wang J."/>
            <person name="Zhang X."/>
        </authorList>
    </citation>
    <scope>NUCLEOTIDE SEQUENCE [LARGE SCALE GENOMIC DNA]</scope>
    <source>
        <strain evidence="3">SM2212</strain>
    </source>
</reference>
<accession>A0ABU1EPX3</accession>
<evidence type="ECO:0000313" key="2">
    <source>
        <dbReference type="EMBL" id="MDR5590213.1"/>
    </source>
</evidence>
<feature type="signal peptide" evidence="1">
    <location>
        <begin position="1"/>
        <end position="27"/>
    </location>
</feature>
<protein>
    <submittedName>
        <fullName evidence="2">DUF4402 domain-containing protein</fullName>
    </submittedName>
</protein>
<evidence type="ECO:0000256" key="1">
    <source>
        <dbReference type="SAM" id="SignalP"/>
    </source>
</evidence>
<dbReference type="InterPro" id="IPR025514">
    <property type="entry name" value="DUF4402"/>
</dbReference>
<dbReference type="RefSeq" id="WP_309561090.1">
    <property type="nucleotide sequence ID" value="NZ_JAVJIU010000002.1"/>
</dbReference>
<keyword evidence="1" id="KW-0732">Signal</keyword>
<feature type="chain" id="PRO_5047218533" evidence="1">
    <location>
        <begin position="28"/>
        <end position="176"/>
    </location>
</feature>
<proteinExistence type="predicted"/>